<organism evidence="1 2">
    <name type="scientific">Acetivibrio saccincola</name>
    <dbReference type="NCBI Taxonomy" id="1677857"/>
    <lineage>
        <taxon>Bacteria</taxon>
        <taxon>Bacillati</taxon>
        <taxon>Bacillota</taxon>
        <taxon>Clostridia</taxon>
        <taxon>Eubacteriales</taxon>
        <taxon>Oscillospiraceae</taxon>
        <taxon>Acetivibrio</taxon>
    </lineage>
</organism>
<dbReference type="RefSeq" id="WP_101298584.1">
    <property type="nucleotide sequence ID" value="NZ_CP025197.1"/>
</dbReference>
<dbReference type="KEGG" id="hsc:HVS_00895"/>
<dbReference type="EMBL" id="CP025197">
    <property type="protein sequence ID" value="AUG56153.1"/>
    <property type="molecule type" value="Genomic_DNA"/>
</dbReference>
<dbReference type="InterPro" id="IPR017020">
    <property type="entry name" value="UCP033725"/>
</dbReference>
<dbReference type="AlphaFoldDB" id="A0A2K9EE46"/>
<name>A0A2K9EE46_9FIRM</name>
<protein>
    <submittedName>
        <fullName evidence="1">Uncharacterized protein</fullName>
    </submittedName>
</protein>
<gene>
    <name evidence="1" type="ORF">HVS_00895</name>
</gene>
<sequence length="127" mass="14665">MRNGVYAVYKGKEYEAGRSVESNVIVLRSYNPNDVSKGFSLYKGIVYVKRVQRSELEEVYRISTFADYKGIKLRAMKEDRGKILLVGIVGDYRIFESLGMKMVDKGVYEKWVDKSDVTAIYEEKEPL</sequence>
<proteinExistence type="predicted"/>
<dbReference type="Proteomes" id="UP000233534">
    <property type="component" value="Chromosome"/>
</dbReference>
<accession>A0A2K9EE46</accession>
<dbReference type="PIRSF" id="PIRSF033725">
    <property type="entry name" value="UCP033725"/>
    <property type="match status" value="1"/>
</dbReference>
<keyword evidence="2" id="KW-1185">Reference proteome</keyword>
<evidence type="ECO:0000313" key="1">
    <source>
        <dbReference type="EMBL" id="AUG56153.1"/>
    </source>
</evidence>
<evidence type="ECO:0000313" key="2">
    <source>
        <dbReference type="Proteomes" id="UP000233534"/>
    </source>
</evidence>
<reference evidence="1 2" key="1">
    <citation type="submission" date="2017-12" db="EMBL/GenBank/DDBJ databases">
        <title>Complete genome sequence of Herbivorax saccincola GGR1, a novel Cellulosome-producing hydrolytic bacterium in a thermophilic biogas plant, established by Illumina and Nanopore MinION sequencing.</title>
        <authorList>
            <person name="Pechtl A."/>
            <person name="Ruckert C."/>
            <person name="Koeck D.E."/>
            <person name="Maus I."/>
            <person name="Winkler A."/>
            <person name="Kalinowski J."/>
            <person name="Puhler A."/>
            <person name="Schwarz W.W."/>
            <person name="Zverlov V.V."/>
            <person name="Schluter A."/>
            <person name="Liebl W."/>
        </authorList>
    </citation>
    <scope>NUCLEOTIDE SEQUENCE [LARGE SCALE GENOMIC DNA]</scope>
    <source>
        <strain evidence="2">SR1</strain>
    </source>
</reference>